<evidence type="ECO:0000313" key="4">
    <source>
        <dbReference type="Proteomes" id="UP001170954"/>
    </source>
</evidence>
<reference evidence="3" key="2">
    <citation type="journal article" date="2022" name="Sci. Total Environ.">
        <title>Prevalence, transmission, and molecular epidemiology of tet(X)-positive bacteria among humans, animals, and environmental niches in China: An epidemiological, and genomic-based study.</title>
        <authorList>
            <person name="Dong N."/>
            <person name="Zeng Y."/>
            <person name="Cai C."/>
            <person name="Sun C."/>
            <person name="Lu J."/>
            <person name="Liu C."/>
            <person name="Zhou H."/>
            <person name="Sun Q."/>
            <person name="Shu L."/>
            <person name="Wang H."/>
            <person name="Wang Y."/>
            <person name="Wang S."/>
            <person name="Wu C."/>
            <person name="Chan E.W."/>
            <person name="Chen G."/>
            <person name="Shen Z."/>
            <person name="Chen S."/>
            <person name="Zhang R."/>
        </authorList>
    </citation>
    <scope>NUCLEOTIDE SEQUENCE</scope>
    <source>
        <strain evidence="3">R1692</strain>
    </source>
</reference>
<gene>
    <name evidence="3" type="ORF">HX018_00170</name>
</gene>
<name>A0ABT7NHK1_9SPHI</name>
<accession>A0ABT7NHK1</accession>
<evidence type="ECO:0000313" key="3">
    <source>
        <dbReference type="EMBL" id="MDM1046670.1"/>
    </source>
</evidence>
<dbReference type="Proteomes" id="UP001170954">
    <property type="component" value="Unassembled WGS sequence"/>
</dbReference>
<feature type="domain" description="DUF6892" evidence="1">
    <location>
        <begin position="127"/>
        <end position="259"/>
    </location>
</feature>
<evidence type="ECO:0000259" key="2">
    <source>
        <dbReference type="Pfam" id="PF24880"/>
    </source>
</evidence>
<proteinExistence type="predicted"/>
<organism evidence="3 4">
    <name type="scientific">Sphingobacterium hotanense</name>
    <dbReference type="NCBI Taxonomy" id="649196"/>
    <lineage>
        <taxon>Bacteria</taxon>
        <taxon>Pseudomonadati</taxon>
        <taxon>Bacteroidota</taxon>
        <taxon>Sphingobacteriia</taxon>
        <taxon>Sphingobacteriales</taxon>
        <taxon>Sphingobacteriaceae</taxon>
        <taxon>Sphingobacterium</taxon>
    </lineage>
</organism>
<dbReference type="InterPro" id="IPR054187">
    <property type="entry name" value="DUF6892"/>
</dbReference>
<evidence type="ECO:0000259" key="1">
    <source>
        <dbReference type="Pfam" id="PF21832"/>
    </source>
</evidence>
<dbReference type="Pfam" id="PF24880">
    <property type="entry name" value="DUF7738"/>
    <property type="match status" value="1"/>
</dbReference>
<dbReference type="InterPro" id="IPR056640">
    <property type="entry name" value="DUF7738"/>
</dbReference>
<sequence>MNTSPSQKTEGNEIVWKDLGISTNPNRDGITKHLSLHTAYNPIESKSESEQKPFFIGRIIVEGVEINKKNFESITKQKYTIDQFTYKDQTSPCLISISYNQIFDKGFVKPKPEKDKYAIQQLNEDIIDFKDFGFKIAIIQELMFYKELLQPKFDLCEFAAWYDKRKIDIEEEGYDPIPEVTQYFKNLPVPKRLASEITEIYQDGGNDIYLQLISFAGGDEDYWDIESIEDLVHFPNLKEATLCYARQGIVEALQEKGVKAKWL</sequence>
<reference evidence="3" key="1">
    <citation type="submission" date="2020-06" db="EMBL/GenBank/DDBJ databases">
        <authorList>
            <person name="Dong N."/>
        </authorList>
    </citation>
    <scope>NUCLEOTIDE SEQUENCE</scope>
    <source>
        <strain evidence="3">R1692</strain>
    </source>
</reference>
<keyword evidence="4" id="KW-1185">Reference proteome</keyword>
<feature type="domain" description="DUF7738" evidence="2">
    <location>
        <begin position="11"/>
        <end position="74"/>
    </location>
</feature>
<dbReference type="RefSeq" id="WP_286650037.1">
    <property type="nucleotide sequence ID" value="NZ_JACAGK010000001.1"/>
</dbReference>
<protein>
    <submittedName>
        <fullName evidence="3">Uncharacterized protein</fullName>
    </submittedName>
</protein>
<dbReference type="Pfam" id="PF21832">
    <property type="entry name" value="DUF6892"/>
    <property type="match status" value="1"/>
</dbReference>
<dbReference type="EMBL" id="JACAGK010000001">
    <property type="protein sequence ID" value="MDM1046670.1"/>
    <property type="molecule type" value="Genomic_DNA"/>
</dbReference>
<comment type="caution">
    <text evidence="3">The sequence shown here is derived from an EMBL/GenBank/DDBJ whole genome shotgun (WGS) entry which is preliminary data.</text>
</comment>